<dbReference type="NCBIfam" id="TIGR00121">
    <property type="entry name" value="birA_ligase"/>
    <property type="match status" value="1"/>
</dbReference>
<dbReference type="PANTHER" id="PTHR12835:SF5">
    <property type="entry name" value="BIOTIN--PROTEIN LIGASE"/>
    <property type="match status" value="1"/>
</dbReference>
<dbReference type="GO" id="GO:0016740">
    <property type="term" value="F:transferase activity"/>
    <property type="evidence" value="ECO:0007669"/>
    <property type="project" value="UniProtKB-ARBA"/>
</dbReference>
<feature type="DNA-binding region" description="H-T-H motif" evidence="5">
    <location>
        <begin position="19"/>
        <end position="38"/>
    </location>
</feature>
<dbReference type="OrthoDB" id="9807064at2"/>
<name>A0A4V1AIS3_9LACO</name>
<feature type="binding site" evidence="5">
    <location>
        <position position="181"/>
    </location>
    <ligand>
        <name>biotin</name>
        <dbReference type="ChEBI" id="CHEBI:57586"/>
    </ligand>
</feature>
<dbReference type="InterPro" id="IPR036388">
    <property type="entry name" value="WH-like_DNA-bd_sf"/>
</dbReference>
<keyword evidence="3 5" id="KW-0067">ATP-binding</keyword>
<organism evidence="7 8">
    <name type="scientific">Periweissella cryptocerci</name>
    <dbReference type="NCBI Taxonomy" id="2506420"/>
    <lineage>
        <taxon>Bacteria</taxon>
        <taxon>Bacillati</taxon>
        <taxon>Bacillota</taxon>
        <taxon>Bacilli</taxon>
        <taxon>Lactobacillales</taxon>
        <taxon>Lactobacillaceae</taxon>
        <taxon>Periweissella</taxon>
    </lineage>
</organism>
<evidence type="ECO:0000256" key="4">
    <source>
        <dbReference type="ARBA" id="ARBA00023267"/>
    </source>
</evidence>
<dbReference type="InterPro" id="IPR004143">
    <property type="entry name" value="BPL_LPL_catalytic"/>
</dbReference>
<dbReference type="EMBL" id="CP037940">
    <property type="protein sequence ID" value="QBO36505.1"/>
    <property type="molecule type" value="Genomic_DNA"/>
</dbReference>
<evidence type="ECO:0000313" key="7">
    <source>
        <dbReference type="EMBL" id="QBO36505.1"/>
    </source>
</evidence>
<evidence type="ECO:0000256" key="2">
    <source>
        <dbReference type="ARBA" id="ARBA00022741"/>
    </source>
</evidence>
<feature type="binding site" evidence="5">
    <location>
        <position position="110"/>
    </location>
    <ligand>
        <name>biotin</name>
        <dbReference type="ChEBI" id="CHEBI:57586"/>
    </ligand>
</feature>
<dbReference type="AlphaFoldDB" id="A0A4V1AIS3"/>
<dbReference type="GO" id="GO:0004077">
    <property type="term" value="F:biotin--[biotin carboxyl-carrier protein] ligase activity"/>
    <property type="evidence" value="ECO:0007669"/>
    <property type="project" value="UniProtKB-UniRule"/>
</dbReference>
<dbReference type="Pfam" id="PF02237">
    <property type="entry name" value="BPL_C"/>
    <property type="match status" value="1"/>
</dbReference>
<dbReference type="Gene3D" id="1.10.10.10">
    <property type="entry name" value="Winged helix-like DNA-binding domain superfamily/Winged helix DNA-binding domain"/>
    <property type="match status" value="1"/>
</dbReference>
<dbReference type="InterPro" id="IPR045864">
    <property type="entry name" value="aa-tRNA-synth_II/BPL/LPL"/>
</dbReference>
<dbReference type="HAMAP" id="MF_00978">
    <property type="entry name" value="Bifunct_BirA"/>
    <property type="match status" value="1"/>
</dbReference>
<comment type="caution">
    <text evidence="5">Lacks conserved residue(s) required for the propagation of feature annotation.</text>
</comment>
<keyword evidence="4 5" id="KW-0092">Biotin</keyword>
<sequence length="320" mass="34871">MKEQILQYLMLHADGYVSGAELATELQVSRNTIWKTIQQLKDAGYQIESQHRVGYRYRGGNVLNATTIKQGLQTDIAVQVFNTIDSTNKFAKNLAVTAPTKPVAIIANEQTAGYGRQGRAYYSPADDGLYLSLLLPMHDERLNSGLLTTGVATAVADTLAKLYHVQPQIKWVNDVIVNQHKVVGIMTEGIADLESGTLSHVIIGIGLNLTNVEFPTELSQKVGSLGLADVDRNQLATQLLNALLTLVTTYQTATFMARYRELSLVIGQEVTLSRYGTEISGRVTDIADDGALILNTKDGAQSFTSGEITKVNILNGEYHG</sequence>
<comment type="similarity">
    <text evidence="5">Belongs to the biotin--protein ligase family.</text>
</comment>
<feature type="domain" description="BPL/LPL catalytic" evidence="6">
    <location>
        <begin position="63"/>
        <end position="251"/>
    </location>
</feature>
<evidence type="ECO:0000259" key="6">
    <source>
        <dbReference type="PROSITE" id="PS51733"/>
    </source>
</evidence>
<gene>
    <name evidence="5" type="primary">birA</name>
    <name evidence="7" type="ORF">EQG49_08475</name>
</gene>
<keyword evidence="5" id="KW-0678">Repressor</keyword>
<dbReference type="InterPro" id="IPR003142">
    <property type="entry name" value="BPL_C"/>
</dbReference>
<dbReference type="InterPro" id="IPR013196">
    <property type="entry name" value="HTH_11"/>
</dbReference>
<evidence type="ECO:0000256" key="1">
    <source>
        <dbReference type="ARBA" id="ARBA00022598"/>
    </source>
</evidence>
<feature type="binding site" evidence="5">
    <location>
        <begin position="86"/>
        <end position="88"/>
    </location>
    <ligand>
        <name>biotin</name>
        <dbReference type="ChEBI" id="CHEBI:57586"/>
    </ligand>
</feature>
<reference evidence="8" key="1">
    <citation type="submission" date="2019-03" db="EMBL/GenBank/DDBJ databases">
        <title>Weissella sp. 26KH-42 Genome sequencing.</title>
        <authorList>
            <person name="Heo J."/>
            <person name="Kim S.-J."/>
            <person name="Kim J.-S."/>
            <person name="Hong S.-B."/>
            <person name="Kwon S.-W."/>
        </authorList>
    </citation>
    <scope>NUCLEOTIDE SEQUENCE [LARGE SCALE GENOMIC DNA]</scope>
    <source>
        <strain evidence="8">26KH-42</strain>
    </source>
</reference>
<dbReference type="PROSITE" id="PS51733">
    <property type="entry name" value="BPL_LPL_CATALYTIC"/>
    <property type="match status" value="1"/>
</dbReference>
<evidence type="ECO:0000313" key="8">
    <source>
        <dbReference type="Proteomes" id="UP000292886"/>
    </source>
</evidence>
<keyword evidence="1 5" id="KW-0436">Ligase</keyword>
<evidence type="ECO:0000256" key="5">
    <source>
        <dbReference type="HAMAP-Rule" id="MF_00978"/>
    </source>
</evidence>
<proteinExistence type="inferred from homology"/>
<keyword evidence="5" id="KW-0238">DNA-binding</keyword>
<dbReference type="SUPFAM" id="SSF46785">
    <property type="entry name" value="Winged helix' DNA-binding domain"/>
    <property type="match status" value="1"/>
</dbReference>
<keyword evidence="2 5" id="KW-0547">Nucleotide-binding</keyword>
<accession>A0A4V1AIS3</accession>
<dbReference type="Proteomes" id="UP000292886">
    <property type="component" value="Chromosome"/>
</dbReference>
<comment type="function">
    <text evidence="5">Acts both as a biotin--[acetyl-CoA-carboxylase] ligase and a repressor.</text>
</comment>
<dbReference type="EC" id="6.3.4.15" evidence="5"/>
<dbReference type="SUPFAM" id="SSF55681">
    <property type="entry name" value="Class II aaRS and biotin synthetases"/>
    <property type="match status" value="1"/>
</dbReference>
<dbReference type="InterPro" id="IPR030855">
    <property type="entry name" value="Bifunct_BirA"/>
</dbReference>
<dbReference type="Gene3D" id="2.30.30.100">
    <property type="match status" value="1"/>
</dbReference>
<dbReference type="Pfam" id="PF08279">
    <property type="entry name" value="HTH_11"/>
    <property type="match status" value="1"/>
</dbReference>
<dbReference type="GO" id="GO:0005524">
    <property type="term" value="F:ATP binding"/>
    <property type="evidence" value="ECO:0007669"/>
    <property type="project" value="UniProtKB-UniRule"/>
</dbReference>
<evidence type="ECO:0000256" key="3">
    <source>
        <dbReference type="ARBA" id="ARBA00022840"/>
    </source>
</evidence>
<dbReference type="Pfam" id="PF03099">
    <property type="entry name" value="BPL_LplA_LipB"/>
    <property type="match status" value="1"/>
</dbReference>
<dbReference type="CDD" id="cd16442">
    <property type="entry name" value="BPL"/>
    <property type="match status" value="1"/>
</dbReference>
<dbReference type="PANTHER" id="PTHR12835">
    <property type="entry name" value="BIOTIN PROTEIN LIGASE"/>
    <property type="match status" value="1"/>
</dbReference>
<dbReference type="RefSeq" id="WP_133363582.1">
    <property type="nucleotide sequence ID" value="NZ_CP037940.1"/>
</dbReference>
<keyword evidence="5" id="KW-0804">Transcription</keyword>
<keyword evidence="5" id="KW-0805">Transcription regulation</keyword>
<dbReference type="Gene3D" id="3.30.930.10">
    <property type="entry name" value="Bira Bifunctional Protein, Domain 2"/>
    <property type="match status" value="1"/>
</dbReference>
<protein>
    <recommendedName>
        <fullName evidence="5">Bifunctional ligase/repressor BirA</fullName>
    </recommendedName>
    <alternativeName>
        <fullName evidence="5">Biotin--[acetyl-CoA-carboxylase] ligase</fullName>
        <ecNumber evidence="5">6.3.4.15</ecNumber>
    </alternativeName>
    <alternativeName>
        <fullName evidence="5">Biotin--protein ligase</fullName>
    </alternativeName>
    <alternativeName>
        <fullName evidence="5">Biotin-[acetyl-CoA carboxylase] synthetase</fullName>
    </alternativeName>
</protein>
<dbReference type="InterPro" id="IPR008988">
    <property type="entry name" value="Transcriptional_repressor_C"/>
</dbReference>
<comment type="catalytic activity">
    <reaction evidence="5">
        <text>biotin + L-lysyl-[protein] + ATP = N(6)-biotinyl-L-lysyl-[protein] + AMP + diphosphate + H(+)</text>
        <dbReference type="Rhea" id="RHEA:11756"/>
        <dbReference type="Rhea" id="RHEA-COMP:9752"/>
        <dbReference type="Rhea" id="RHEA-COMP:10505"/>
        <dbReference type="ChEBI" id="CHEBI:15378"/>
        <dbReference type="ChEBI" id="CHEBI:29969"/>
        <dbReference type="ChEBI" id="CHEBI:30616"/>
        <dbReference type="ChEBI" id="CHEBI:33019"/>
        <dbReference type="ChEBI" id="CHEBI:57586"/>
        <dbReference type="ChEBI" id="CHEBI:83144"/>
        <dbReference type="ChEBI" id="CHEBI:456215"/>
        <dbReference type="EC" id="6.3.4.15"/>
    </reaction>
</comment>
<dbReference type="InterPro" id="IPR004408">
    <property type="entry name" value="Biotin_CoA_COase_ligase"/>
</dbReference>
<dbReference type="GO" id="GO:0006355">
    <property type="term" value="P:regulation of DNA-templated transcription"/>
    <property type="evidence" value="ECO:0007669"/>
    <property type="project" value="UniProtKB-UniRule"/>
</dbReference>
<dbReference type="GO" id="GO:0009249">
    <property type="term" value="P:protein lipoylation"/>
    <property type="evidence" value="ECO:0007669"/>
    <property type="project" value="UniProtKB-ARBA"/>
</dbReference>
<dbReference type="KEGG" id="wei:EQG49_08475"/>
<keyword evidence="8" id="KW-1185">Reference proteome</keyword>
<dbReference type="GO" id="GO:0005737">
    <property type="term" value="C:cytoplasm"/>
    <property type="evidence" value="ECO:0007669"/>
    <property type="project" value="TreeGrafter"/>
</dbReference>
<dbReference type="GO" id="GO:0003677">
    <property type="term" value="F:DNA binding"/>
    <property type="evidence" value="ECO:0007669"/>
    <property type="project" value="UniProtKB-UniRule"/>
</dbReference>
<dbReference type="SUPFAM" id="SSF50037">
    <property type="entry name" value="C-terminal domain of transcriptional repressors"/>
    <property type="match status" value="1"/>
</dbReference>
<dbReference type="InterPro" id="IPR036390">
    <property type="entry name" value="WH_DNA-bd_sf"/>
</dbReference>